<evidence type="ECO:0000313" key="1">
    <source>
        <dbReference type="EMBL" id="KAG9277781.1"/>
    </source>
</evidence>
<reference evidence="1 2" key="1">
    <citation type="submission" date="2021-07" db="EMBL/GenBank/DDBJ databases">
        <authorList>
            <person name="Imarazene B."/>
            <person name="Zahm M."/>
            <person name="Klopp C."/>
            <person name="Cabau C."/>
            <person name="Beille S."/>
            <person name="Jouanno E."/>
            <person name="Castinel A."/>
            <person name="Lluch J."/>
            <person name="Gil L."/>
            <person name="Kuchtly C."/>
            <person name="Lopez Roques C."/>
            <person name="Donnadieu C."/>
            <person name="Parrinello H."/>
            <person name="Journot L."/>
            <person name="Du K."/>
            <person name="Schartl M."/>
            <person name="Retaux S."/>
            <person name="Guiguen Y."/>
        </authorList>
    </citation>
    <scope>NUCLEOTIDE SEQUENCE [LARGE SCALE GENOMIC DNA]</scope>
    <source>
        <strain evidence="1">Pach_M1</strain>
        <tissue evidence="1">Testis</tissue>
    </source>
</reference>
<dbReference type="Proteomes" id="UP000752171">
    <property type="component" value="Unassembled WGS sequence"/>
</dbReference>
<name>A0A8T2MA73_ASTMX</name>
<dbReference type="AlphaFoldDB" id="A0A8T2MA73"/>
<evidence type="ECO:0000313" key="2">
    <source>
        <dbReference type="Proteomes" id="UP000752171"/>
    </source>
</evidence>
<proteinExistence type="predicted"/>
<protein>
    <submittedName>
        <fullName evidence="1">Mucin-5AC-like isoform X1</fullName>
    </submittedName>
</protein>
<comment type="caution">
    <text evidence="1">The sequence shown here is derived from an EMBL/GenBank/DDBJ whole genome shotgun (WGS) entry which is preliminary data.</text>
</comment>
<gene>
    <name evidence="1" type="ORF">AMEX_G7823</name>
</gene>
<organism evidence="1 2">
    <name type="scientific">Astyanax mexicanus</name>
    <name type="common">Blind cave fish</name>
    <name type="synonym">Astyanax fasciatus mexicanus</name>
    <dbReference type="NCBI Taxonomy" id="7994"/>
    <lineage>
        <taxon>Eukaryota</taxon>
        <taxon>Metazoa</taxon>
        <taxon>Chordata</taxon>
        <taxon>Craniata</taxon>
        <taxon>Vertebrata</taxon>
        <taxon>Euteleostomi</taxon>
        <taxon>Actinopterygii</taxon>
        <taxon>Neopterygii</taxon>
        <taxon>Teleostei</taxon>
        <taxon>Ostariophysi</taxon>
        <taxon>Characiformes</taxon>
        <taxon>Characoidei</taxon>
        <taxon>Acestrorhamphidae</taxon>
        <taxon>Acestrorhamphinae</taxon>
        <taxon>Astyanax</taxon>
    </lineage>
</organism>
<dbReference type="EMBL" id="JAICCE010000005">
    <property type="protein sequence ID" value="KAG9277781.1"/>
    <property type="molecule type" value="Genomic_DNA"/>
</dbReference>
<sequence>MFKGEVVDLSQSLSHLVATQVPFSKVKLLEERDTDVALGHLALFKEMIKTASEGIKAEAGMFNLATHGLGFSLLHIFENLFTECADAQIAALKGKT</sequence>
<accession>A0A8T2MA73</accession>